<sequence length="58" mass="6554">MLFYNWALQATDQQGVILTSYYALQVLMAIIPLVFLRLSMSTRITVQPAEGDSDMQSL</sequence>
<proteinExistence type="predicted"/>
<reference evidence="2" key="1">
    <citation type="journal article" date="2012" name="PLoS ONE">
        <title>Gene sets for utilization of primary and secondary nutrition supplies in the distal gut of endangered iberian lynx.</title>
        <authorList>
            <person name="Alcaide M."/>
            <person name="Messina E."/>
            <person name="Richter M."/>
            <person name="Bargiela R."/>
            <person name="Peplies J."/>
            <person name="Huws S.A."/>
            <person name="Newbold C.J."/>
            <person name="Golyshin P.N."/>
            <person name="Simon M.A."/>
            <person name="Lopez G."/>
            <person name="Yakimov M.M."/>
            <person name="Ferrer M."/>
        </authorList>
    </citation>
    <scope>NUCLEOTIDE SEQUENCE</scope>
</reference>
<keyword evidence="1" id="KW-1133">Transmembrane helix</keyword>
<evidence type="ECO:0000256" key="1">
    <source>
        <dbReference type="SAM" id="Phobius"/>
    </source>
</evidence>
<keyword evidence="1" id="KW-0472">Membrane</keyword>
<comment type="caution">
    <text evidence="2">The sequence shown here is derived from an EMBL/GenBank/DDBJ whole genome shotgun (WGS) entry which is preliminary data.</text>
</comment>
<gene>
    <name evidence="2" type="ORF">EVA_05784</name>
</gene>
<organism evidence="2">
    <name type="scientific">gut metagenome</name>
    <dbReference type="NCBI Taxonomy" id="749906"/>
    <lineage>
        <taxon>unclassified sequences</taxon>
        <taxon>metagenomes</taxon>
        <taxon>organismal metagenomes</taxon>
    </lineage>
</organism>
<dbReference type="AlphaFoldDB" id="J9D0N2"/>
<keyword evidence="1" id="KW-0812">Transmembrane</keyword>
<evidence type="ECO:0000313" key="2">
    <source>
        <dbReference type="EMBL" id="EJX06111.1"/>
    </source>
</evidence>
<name>J9D0N2_9ZZZZ</name>
<protein>
    <submittedName>
        <fullName evidence="2">Uncharacterized protein</fullName>
    </submittedName>
</protein>
<feature type="transmembrane region" description="Helical" evidence="1">
    <location>
        <begin position="20"/>
        <end position="38"/>
    </location>
</feature>
<dbReference type="EMBL" id="AMCI01001258">
    <property type="protein sequence ID" value="EJX06111.1"/>
    <property type="molecule type" value="Genomic_DNA"/>
</dbReference>
<accession>J9D0N2</accession>